<keyword evidence="2" id="KW-1185">Reference proteome</keyword>
<organism evidence="1 2">
    <name type="scientific">Macrophomina phaseolina</name>
    <dbReference type="NCBI Taxonomy" id="35725"/>
    <lineage>
        <taxon>Eukaryota</taxon>
        <taxon>Fungi</taxon>
        <taxon>Dikarya</taxon>
        <taxon>Ascomycota</taxon>
        <taxon>Pezizomycotina</taxon>
        <taxon>Dothideomycetes</taxon>
        <taxon>Dothideomycetes incertae sedis</taxon>
        <taxon>Botryosphaeriales</taxon>
        <taxon>Botryosphaeriaceae</taxon>
        <taxon>Macrophomina</taxon>
    </lineage>
</organism>
<gene>
    <name evidence="1" type="ORF">B0J12DRAFT_124093</name>
</gene>
<evidence type="ECO:0000313" key="1">
    <source>
        <dbReference type="EMBL" id="KAH7047487.1"/>
    </source>
</evidence>
<reference evidence="1 2" key="1">
    <citation type="journal article" date="2021" name="Nat. Commun.">
        <title>Genetic determinants of endophytism in the Arabidopsis root mycobiome.</title>
        <authorList>
            <person name="Mesny F."/>
            <person name="Miyauchi S."/>
            <person name="Thiergart T."/>
            <person name="Pickel B."/>
            <person name="Atanasova L."/>
            <person name="Karlsson M."/>
            <person name="Huettel B."/>
            <person name="Barry K.W."/>
            <person name="Haridas S."/>
            <person name="Chen C."/>
            <person name="Bauer D."/>
            <person name="Andreopoulos W."/>
            <person name="Pangilinan J."/>
            <person name="LaButti K."/>
            <person name="Riley R."/>
            <person name="Lipzen A."/>
            <person name="Clum A."/>
            <person name="Drula E."/>
            <person name="Henrissat B."/>
            <person name="Kohler A."/>
            <person name="Grigoriev I.V."/>
            <person name="Martin F.M."/>
            <person name="Hacquard S."/>
        </authorList>
    </citation>
    <scope>NUCLEOTIDE SEQUENCE [LARGE SCALE GENOMIC DNA]</scope>
    <source>
        <strain evidence="1 2">MPI-SDFR-AT-0080</strain>
    </source>
</reference>
<accession>A0ABQ8G883</accession>
<protein>
    <submittedName>
        <fullName evidence="1">Uncharacterized protein</fullName>
    </submittedName>
</protein>
<proteinExistence type="predicted"/>
<dbReference type="Proteomes" id="UP000774617">
    <property type="component" value="Unassembled WGS sequence"/>
</dbReference>
<dbReference type="EMBL" id="JAGTJR010000016">
    <property type="protein sequence ID" value="KAH7047487.1"/>
    <property type="molecule type" value="Genomic_DNA"/>
</dbReference>
<comment type="caution">
    <text evidence="1">The sequence shown here is derived from an EMBL/GenBank/DDBJ whole genome shotgun (WGS) entry which is preliminary data.</text>
</comment>
<evidence type="ECO:0000313" key="2">
    <source>
        <dbReference type="Proteomes" id="UP000774617"/>
    </source>
</evidence>
<name>A0ABQ8G883_9PEZI</name>
<sequence length="158" mass="17928">MLKARRLETERRPVRVRAPVSAHLRASAAAATAWSGVRHARSCARLHMRNTQRDVRTYVRPAWRTQGSTERRQKRCKQQGGRGEEIIACRGQVKREKKEAERGGREACVGRGGFGMPGAWCRGEARQSVSRLAESEFQFEHYREVVEVLGRRIDMAAG</sequence>